<comment type="caution">
    <text evidence="2">The sequence shown here is derived from an EMBL/GenBank/DDBJ whole genome shotgun (WGS) entry which is preliminary data.</text>
</comment>
<name>A0A835QQC9_VANPL</name>
<sequence length="160" mass="17484">MARSGAPEGPTMDLFPNPTSAKPTASEPCSSFSFRQNHRSYAPSWLDLVDPRTNGSRRTFLKRRKRVDADADADGQPKHELEPPPPNCIEDDGWMSTLADLALPFQNRPGSPPVRTCVLRSEEGILAPNAKEDLPPAPCVPANLHPNRVSTASREFSPSV</sequence>
<evidence type="ECO:0000313" key="2">
    <source>
        <dbReference type="EMBL" id="KAG0475888.1"/>
    </source>
</evidence>
<organism evidence="2 3">
    <name type="scientific">Vanilla planifolia</name>
    <name type="common">Vanilla</name>
    <dbReference type="NCBI Taxonomy" id="51239"/>
    <lineage>
        <taxon>Eukaryota</taxon>
        <taxon>Viridiplantae</taxon>
        <taxon>Streptophyta</taxon>
        <taxon>Embryophyta</taxon>
        <taxon>Tracheophyta</taxon>
        <taxon>Spermatophyta</taxon>
        <taxon>Magnoliopsida</taxon>
        <taxon>Liliopsida</taxon>
        <taxon>Asparagales</taxon>
        <taxon>Orchidaceae</taxon>
        <taxon>Vanilloideae</taxon>
        <taxon>Vanilleae</taxon>
        <taxon>Vanilla</taxon>
    </lineage>
</organism>
<protein>
    <submittedName>
        <fullName evidence="2">Uncharacterized protein</fullName>
    </submittedName>
</protein>
<accession>A0A835QQC9</accession>
<proteinExistence type="predicted"/>
<dbReference type="Proteomes" id="UP000636800">
    <property type="component" value="Chromosome 6"/>
</dbReference>
<feature type="region of interest" description="Disordered" evidence="1">
    <location>
        <begin position="1"/>
        <end position="32"/>
    </location>
</feature>
<feature type="compositionally biased region" description="Polar residues" evidence="1">
    <location>
        <begin position="17"/>
        <end position="32"/>
    </location>
</feature>
<dbReference type="AlphaFoldDB" id="A0A835QQC9"/>
<reference evidence="2 3" key="1">
    <citation type="journal article" date="2020" name="Nat. Food">
        <title>A phased Vanilla planifolia genome enables genetic improvement of flavour and production.</title>
        <authorList>
            <person name="Hasing T."/>
            <person name="Tang H."/>
            <person name="Brym M."/>
            <person name="Khazi F."/>
            <person name="Huang T."/>
            <person name="Chambers A.H."/>
        </authorList>
    </citation>
    <scope>NUCLEOTIDE SEQUENCE [LARGE SCALE GENOMIC DNA]</scope>
    <source>
        <tissue evidence="2">Leaf</tissue>
    </source>
</reference>
<dbReference type="OrthoDB" id="185373at2759"/>
<dbReference type="EMBL" id="JADCNL010000006">
    <property type="protein sequence ID" value="KAG0475888.1"/>
    <property type="molecule type" value="Genomic_DNA"/>
</dbReference>
<keyword evidence="3" id="KW-1185">Reference proteome</keyword>
<feature type="region of interest" description="Disordered" evidence="1">
    <location>
        <begin position="52"/>
        <end position="87"/>
    </location>
</feature>
<gene>
    <name evidence="2" type="ORF">HPP92_012729</name>
</gene>
<evidence type="ECO:0000313" key="3">
    <source>
        <dbReference type="Proteomes" id="UP000636800"/>
    </source>
</evidence>
<evidence type="ECO:0000256" key="1">
    <source>
        <dbReference type="SAM" id="MobiDB-lite"/>
    </source>
</evidence>